<feature type="signal peptide" evidence="1">
    <location>
        <begin position="1"/>
        <end position="27"/>
    </location>
</feature>
<evidence type="ECO:0008006" key="4">
    <source>
        <dbReference type="Google" id="ProtNLM"/>
    </source>
</evidence>
<proteinExistence type="predicted"/>
<reference evidence="2" key="2">
    <citation type="submission" date="2020-09" db="EMBL/GenBank/DDBJ databases">
        <authorList>
            <person name="Sun Q."/>
            <person name="Ohkuma M."/>
        </authorList>
    </citation>
    <scope>NUCLEOTIDE SEQUENCE</scope>
    <source>
        <strain evidence="2">JCM 4654</strain>
    </source>
</reference>
<dbReference type="EMBL" id="BMVF01000025">
    <property type="protein sequence ID" value="GHD95973.1"/>
    <property type="molecule type" value="Genomic_DNA"/>
</dbReference>
<keyword evidence="1" id="KW-0732">Signal</keyword>
<dbReference type="AlphaFoldDB" id="A0A918YA47"/>
<evidence type="ECO:0000256" key="1">
    <source>
        <dbReference type="SAM" id="SignalP"/>
    </source>
</evidence>
<gene>
    <name evidence="2" type="ORF">GCM10010508_62880</name>
</gene>
<evidence type="ECO:0000313" key="3">
    <source>
        <dbReference type="Proteomes" id="UP000608955"/>
    </source>
</evidence>
<name>A0A918YA47_9ACTN</name>
<dbReference type="RefSeq" id="WP_190181271.1">
    <property type="nucleotide sequence ID" value="NZ_BMVF01000025.1"/>
</dbReference>
<dbReference type="Proteomes" id="UP000608955">
    <property type="component" value="Unassembled WGS sequence"/>
</dbReference>
<reference evidence="2" key="1">
    <citation type="journal article" date="2014" name="Int. J. Syst. Evol. Microbiol.">
        <title>Complete genome sequence of Corynebacterium casei LMG S-19264T (=DSM 44701T), isolated from a smear-ripened cheese.</title>
        <authorList>
            <consortium name="US DOE Joint Genome Institute (JGI-PGF)"/>
            <person name="Walter F."/>
            <person name="Albersmeier A."/>
            <person name="Kalinowski J."/>
            <person name="Ruckert C."/>
        </authorList>
    </citation>
    <scope>NUCLEOTIDE SEQUENCE</scope>
    <source>
        <strain evidence="2">JCM 4654</strain>
    </source>
</reference>
<evidence type="ECO:0000313" key="2">
    <source>
        <dbReference type="EMBL" id="GHD95973.1"/>
    </source>
</evidence>
<sequence>MELKSRVAASLAAAVVMTFAGAGAAQAATGAGPAQVVRLAHARPTPEGRKHCEDIDSAGDEYYAAHALYVSAVCDGKVYVLTIDPTTTPPTAVGGWQAVGGPTDVVDATLAAGTQDVLGGPVFVTALTRSGAVWQGVCANTRPLGACSFRQLPQTPH</sequence>
<protein>
    <recommendedName>
        <fullName evidence="4">Secreted protein</fullName>
    </recommendedName>
</protein>
<keyword evidence="3" id="KW-1185">Reference proteome</keyword>
<feature type="chain" id="PRO_5037157816" description="Secreted protein" evidence="1">
    <location>
        <begin position="28"/>
        <end position="157"/>
    </location>
</feature>
<accession>A0A918YA47</accession>
<organism evidence="2 3">
    <name type="scientific">Streptomyces naganishii JCM 4654</name>
    <dbReference type="NCBI Taxonomy" id="1306179"/>
    <lineage>
        <taxon>Bacteria</taxon>
        <taxon>Bacillati</taxon>
        <taxon>Actinomycetota</taxon>
        <taxon>Actinomycetes</taxon>
        <taxon>Kitasatosporales</taxon>
        <taxon>Streptomycetaceae</taxon>
        <taxon>Streptomyces</taxon>
    </lineage>
</organism>
<comment type="caution">
    <text evidence="2">The sequence shown here is derived from an EMBL/GenBank/DDBJ whole genome shotgun (WGS) entry which is preliminary data.</text>
</comment>